<keyword evidence="6" id="KW-0833">Ubl conjugation pathway</keyword>
<dbReference type="OrthoDB" id="267517at2759"/>
<proteinExistence type="inferred from homology"/>
<gene>
    <name evidence="12" type="ORF">HOLleu_05224</name>
</gene>
<protein>
    <recommendedName>
        <fullName evidence="4">Protein cereblon</fullName>
    </recommendedName>
</protein>
<dbReference type="PANTHER" id="PTHR46732">
    <property type="entry name" value="ATP-DEPENDENT PROTEASE LA (LON) DOMAIN PROTEIN"/>
    <property type="match status" value="1"/>
</dbReference>
<evidence type="ECO:0000256" key="8">
    <source>
        <dbReference type="ARBA" id="ARBA00023242"/>
    </source>
</evidence>
<dbReference type="InterPro" id="IPR034750">
    <property type="entry name" value="CULT"/>
</dbReference>
<keyword evidence="8" id="KW-0539">Nucleus</keyword>
<keyword evidence="5" id="KW-0479">Metal-binding</keyword>
<dbReference type="GO" id="GO:0005634">
    <property type="term" value="C:nucleus"/>
    <property type="evidence" value="ECO:0007669"/>
    <property type="project" value="UniProtKB-SubCell"/>
</dbReference>
<feature type="compositionally biased region" description="Acidic residues" evidence="9">
    <location>
        <begin position="28"/>
        <end position="42"/>
    </location>
</feature>
<keyword evidence="7" id="KW-0862">Zinc</keyword>
<feature type="domain" description="CULT" evidence="11">
    <location>
        <begin position="368"/>
        <end position="475"/>
    </location>
</feature>
<evidence type="ECO:0000256" key="1">
    <source>
        <dbReference type="ARBA" id="ARBA00004123"/>
    </source>
</evidence>
<dbReference type="InterPro" id="IPR046336">
    <property type="entry name" value="Lon_prtase_N_sf"/>
</dbReference>
<dbReference type="InterPro" id="IPR004910">
    <property type="entry name" value="Yippee/Mis18/Cereblon"/>
</dbReference>
<dbReference type="InterPro" id="IPR015947">
    <property type="entry name" value="PUA-like_sf"/>
</dbReference>
<comment type="subcellular location">
    <subcellularLocation>
        <location evidence="1">Nucleus</location>
    </subcellularLocation>
</comment>
<evidence type="ECO:0000259" key="11">
    <source>
        <dbReference type="PROSITE" id="PS51788"/>
    </source>
</evidence>
<dbReference type="PANTHER" id="PTHR46732:SF8">
    <property type="entry name" value="ATP-DEPENDENT PROTEASE LA (LON) DOMAIN PROTEIN"/>
    <property type="match status" value="1"/>
</dbReference>
<dbReference type="Proteomes" id="UP001152320">
    <property type="component" value="Chromosome 2"/>
</dbReference>
<dbReference type="EMBL" id="JAIZAY010000002">
    <property type="protein sequence ID" value="KAJ8046530.1"/>
    <property type="molecule type" value="Genomic_DNA"/>
</dbReference>
<organism evidence="12 13">
    <name type="scientific">Holothuria leucospilota</name>
    <name type="common">Black long sea cucumber</name>
    <name type="synonym">Mertensiothuria leucospilota</name>
    <dbReference type="NCBI Taxonomy" id="206669"/>
    <lineage>
        <taxon>Eukaryota</taxon>
        <taxon>Metazoa</taxon>
        <taxon>Echinodermata</taxon>
        <taxon>Eleutherozoa</taxon>
        <taxon>Echinozoa</taxon>
        <taxon>Holothuroidea</taxon>
        <taxon>Aspidochirotacea</taxon>
        <taxon>Aspidochirotida</taxon>
        <taxon>Holothuriidae</taxon>
        <taxon>Holothuria</taxon>
    </lineage>
</organism>
<evidence type="ECO:0000313" key="13">
    <source>
        <dbReference type="Proteomes" id="UP001152320"/>
    </source>
</evidence>
<comment type="caution">
    <text evidence="12">The sequence shown here is derived from an EMBL/GenBank/DDBJ whole genome shotgun (WGS) entry which is preliminary data.</text>
</comment>
<feature type="region of interest" description="Disordered" evidence="9">
    <location>
        <begin position="1"/>
        <end position="63"/>
    </location>
</feature>
<dbReference type="Gene3D" id="1.20.58.1480">
    <property type="match status" value="1"/>
</dbReference>
<sequence length="487" mass="54732">MDDSEEDNSDFHSADESLGHGEAQSGDSDAEDEAEDSEDEVEVNGGEAQNNGAGSDDQDSDDEDGFMYHVRMQIAGRVDVDTVTARPTMITYDPSLPTTHAYLGDDLEDHSGRTVLDDDSFVSIPLMQMHGVILTPGQTVPFHIFNQRSIAMLRSVIANDRTFGMLYDCKLSSGEVFVTNMGTTAEIISSKDEDEAGIGTMRLKAIGRQRFKVIESHRQLDGILMGKVLILEEKEVTDPLEGVRLKSYRARRVPPSSPRTSGTGFVEDAATWRRKRRKMQFHEAALSSLPSFVYEMYDSAMLMFHIKCELRSWYEGSMRLDAVPANAVDFSYWVASKMPLEDKQRIGLLQVDSAVQRLRAELNLLKQCTVLRCKNCRTHIGNKSDVFSMSLDGPMAAYVNPGGYVHETLTLYKAQNLNLLGRPSTENSWFPGFAWTILQCRSCAHHMGWKFTAVKKKYKPQKFWGLTRSALQSSLQDNEMEHFVLQM</sequence>
<comment type="pathway">
    <text evidence="2">Protein modification; protein ubiquitination.</text>
</comment>
<dbReference type="GO" id="GO:0046872">
    <property type="term" value="F:metal ion binding"/>
    <property type="evidence" value="ECO:0007669"/>
    <property type="project" value="UniProtKB-KW"/>
</dbReference>
<feature type="domain" description="Lon N-terminal" evidence="10">
    <location>
        <begin position="124"/>
        <end position="369"/>
    </location>
</feature>
<dbReference type="AlphaFoldDB" id="A0A9Q1HI28"/>
<dbReference type="Pfam" id="PF03226">
    <property type="entry name" value="Yippee-Mis18"/>
    <property type="match status" value="1"/>
</dbReference>
<dbReference type="Gene3D" id="2.170.150.20">
    <property type="entry name" value="Peptide methionine sulfoxide reductase"/>
    <property type="match status" value="1"/>
</dbReference>
<evidence type="ECO:0000256" key="9">
    <source>
        <dbReference type="SAM" id="MobiDB-lite"/>
    </source>
</evidence>
<evidence type="ECO:0000256" key="7">
    <source>
        <dbReference type="ARBA" id="ARBA00022833"/>
    </source>
</evidence>
<evidence type="ECO:0000256" key="6">
    <source>
        <dbReference type="ARBA" id="ARBA00022786"/>
    </source>
</evidence>
<dbReference type="SUPFAM" id="SSF88697">
    <property type="entry name" value="PUA domain-like"/>
    <property type="match status" value="1"/>
</dbReference>
<accession>A0A9Q1HI28</accession>
<evidence type="ECO:0000259" key="10">
    <source>
        <dbReference type="PROSITE" id="PS51787"/>
    </source>
</evidence>
<evidence type="ECO:0000313" key="12">
    <source>
        <dbReference type="EMBL" id="KAJ8046530.1"/>
    </source>
</evidence>
<reference evidence="12" key="1">
    <citation type="submission" date="2021-10" db="EMBL/GenBank/DDBJ databases">
        <title>Tropical sea cucumber genome reveals ecological adaptation and Cuvierian tubules defense mechanism.</title>
        <authorList>
            <person name="Chen T."/>
        </authorList>
    </citation>
    <scope>NUCLEOTIDE SEQUENCE</scope>
    <source>
        <strain evidence="12">Nanhai2018</strain>
        <tissue evidence="12">Muscle</tissue>
    </source>
</reference>
<dbReference type="Gene3D" id="2.30.130.40">
    <property type="entry name" value="LON domain-like"/>
    <property type="match status" value="1"/>
</dbReference>
<dbReference type="InterPro" id="IPR003111">
    <property type="entry name" value="Lon_prtase_N"/>
</dbReference>
<dbReference type="Pfam" id="PF02190">
    <property type="entry name" value="LON_substr_bdg"/>
    <property type="match status" value="1"/>
</dbReference>
<keyword evidence="13" id="KW-1185">Reference proteome</keyword>
<dbReference type="PROSITE" id="PS51788">
    <property type="entry name" value="CULT"/>
    <property type="match status" value="1"/>
</dbReference>
<feature type="compositionally biased region" description="Basic and acidic residues" evidence="9">
    <location>
        <begin position="9"/>
        <end position="19"/>
    </location>
</feature>
<name>A0A9Q1HI28_HOLLE</name>
<evidence type="ECO:0000256" key="3">
    <source>
        <dbReference type="ARBA" id="ARBA00005293"/>
    </source>
</evidence>
<evidence type="ECO:0000256" key="4">
    <source>
        <dbReference type="ARBA" id="ARBA00014394"/>
    </source>
</evidence>
<dbReference type="CDD" id="cd15777">
    <property type="entry name" value="CRBN_C_like"/>
    <property type="match status" value="1"/>
</dbReference>
<evidence type="ECO:0000256" key="5">
    <source>
        <dbReference type="ARBA" id="ARBA00022723"/>
    </source>
</evidence>
<dbReference type="PROSITE" id="PS51787">
    <property type="entry name" value="LON_N"/>
    <property type="match status" value="1"/>
</dbReference>
<dbReference type="FunFam" id="2.170.150.20:FF:000007">
    <property type="entry name" value="Protein cereblon"/>
    <property type="match status" value="1"/>
</dbReference>
<comment type="similarity">
    <text evidence="3">Belongs to the CRBN family.</text>
</comment>
<dbReference type="SMART" id="SM00464">
    <property type="entry name" value="LON"/>
    <property type="match status" value="1"/>
</dbReference>
<evidence type="ECO:0000256" key="2">
    <source>
        <dbReference type="ARBA" id="ARBA00004906"/>
    </source>
</evidence>